<dbReference type="AlphaFoldDB" id="A0AAF0DGD5"/>
<evidence type="ECO:0000313" key="6">
    <source>
        <dbReference type="Proteomes" id="UP001219355"/>
    </source>
</evidence>
<evidence type="ECO:0000313" key="5">
    <source>
        <dbReference type="EMBL" id="WEW57738.1"/>
    </source>
</evidence>
<proteinExistence type="predicted"/>
<evidence type="ECO:0000256" key="2">
    <source>
        <dbReference type="ARBA" id="ARBA00022824"/>
    </source>
</evidence>
<dbReference type="PANTHER" id="PTHR31965">
    <property type="entry name" value="TRANSMEMBRANE PROTEIN 42"/>
    <property type="match status" value="1"/>
</dbReference>
<dbReference type="Gene3D" id="1.10.3730.20">
    <property type="match status" value="1"/>
</dbReference>
<keyword evidence="4" id="KW-0472">Membrane</keyword>
<evidence type="ECO:0008006" key="7">
    <source>
        <dbReference type="Google" id="ProtNLM"/>
    </source>
</evidence>
<keyword evidence="4" id="KW-0812">Transmembrane</keyword>
<keyword evidence="4" id="KW-1133">Transmembrane helix</keyword>
<dbReference type="EMBL" id="CP120628">
    <property type="protein sequence ID" value="WEW57738.1"/>
    <property type="molecule type" value="Genomic_DNA"/>
</dbReference>
<dbReference type="InterPro" id="IPR037185">
    <property type="entry name" value="EmrE-like"/>
</dbReference>
<accession>A0AAF0DGD5</accession>
<comment type="subcellular location">
    <subcellularLocation>
        <location evidence="1">Endoplasmic reticulum membrane</location>
        <topology evidence="1">Multi-pass membrane protein</topology>
    </subcellularLocation>
</comment>
<keyword evidence="6" id="KW-1185">Reference proteome</keyword>
<sequence>MDVVVEYIIRGLFFGLNVLSNITMWALFTRALTASSSSTQVTITNTTANFLVTALLGIMVFHERVAPLWWLGATIMAAGCIIVGLREEEGKPKDSSVVGNELGGSRDGSAEDLIRFRDEESMRQEED</sequence>
<dbReference type="InterPro" id="IPR039632">
    <property type="entry name" value="TMEM42"/>
</dbReference>
<keyword evidence="2" id="KW-0256">Endoplasmic reticulum</keyword>
<dbReference type="Proteomes" id="UP001219355">
    <property type="component" value="Chromosome 2"/>
</dbReference>
<protein>
    <recommendedName>
        <fullName evidence="7">EamA domain-containing protein</fullName>
    </recommendedName>
</protein>
<organism evidence="5 6">
    <name type="scientific">Emydomyces testavorans</name>
    <dbReference type="NCBI Taxonomy" id="2070801"/>
    <lineage>
        <taxon>Eukaryota</taxon>
        <taxon>Fungi</taxon>
        <taxon>Dikarya</taxon>
        <taxon>Ascomycota</taxon>
        <taxon>Pezizomycotina</taxon>
        <taxon>Eurotiomycetes</taxon>
        <taxon>Eurotiomycetidae</taxon>
        <taxon>Onygenales</taxon>
        <taxon>Nannizziopsiaceae</taxon>
        <taxon>Emydomyces</taxon>
    </lineage>
</organism>
<evidence type="ECO:0000256" key="3">
    <source>
        <dbReference type="SAM" id="MobiDB-lite"/>
    </source>
</evidence>
<dbReference type="PANTHER" id="PTHR31965:SF1">
    <property type="entry name" value="TRANSMEMBRANE PROTEIN 42"/>
    <property type="match status" value="1"/>
</dbReference>
<feature type="compositionally biased region" description="Basic and acidic residues" evidence="3">
    <location>
        <begin position="108"/>
        <end position="127"/>
    </location>
</feature>
<reference evidence="5" key="1">
    <citation type="submission" date="2023-03" db="EMBL/GenBank/DDBJ databases">
        <title>Emydomyces testavorans Genome Sequence.</title>
        <authorList>
            <person name="Hoyer L."/>
        </authorList>
    </citation>
    <scope>NUCLEOTIDE SEQUENCE</scope>
    <source>
        <strain evidence="5">16-2883</strain>
    </source>
</reference>
<name>A0AAF0DGD5_9EURO</name>
<feature type="transmembrane region" description="Helical" evidence="4">
    <location>
        <begin position="12"/>
        <end position="29"/>
    </location>
</feature>
<gene>
    <name evidence="5" type="ORF">PRK78_003205</name>
</gene>
<feature type="transmembrane region" description="Helical" evidence="4">
    <location>
        <begin position="41"/>
        <end position="61"/>
    </location>
</feature>
<feature type="region of interest" description="Disordered" evidence="3">
    <location>
        <begin position="90"/>
        <end position="127"/>
    </location>
</feature>
<evidence type="ECO:0000256" key="4">
    <source>
        <dbReference type="SAM" id="Phobius"/>
    </source>
</evidence>
<dbReference type="SUPFAM" id="SSF103481">
    <property type="entry name" value="Multidrug resistance efflux transporter EmrE"/>
    <property type="match status" value="1"/>
</dbReference>
<evidence type="ECO:0000256" key="1">
    <source>
        <dbReference type="ARBA" id="ARBA00004477"/>
    </source>
</evidence>
<feature type="transmembrane region" description="Helical" evidence="4">
    <location>
        <begin position="67"/>
        <end position="85"/>
    </location>
</feature>